<accession>A0ACB6QFK1</accession>
<reference evidence="1" key="1">
    <citation type="journal article" date="2020" name="Stud. Mycol.">
        <title>101 Dothideomycetes genomes: a test case for predicting lifestyles and emergence of pathogens.</title>
        <authorList>
            <person name="Haridas S."/>
            <person name="Albert R."/>
            <person name="Binder M."/>
            <person name="Bloem J."/>
            <person name="Labutti K."/>
            <person name="Salamov A."/>
            <person name="Andreopoulos B."/>
            <person name="Baker S."/>
            <person name="Barry K."/>
            <person name="Bills G."/>
            <person name="Bluhm B."/>
            <person name="Cannon C."/>
            <person name="Castanera R."/>
            <person name="Culley D."/>
            <person name="Daum C."/>
            <person name="Ezra D."/>
            <person name="Gonzalez J."/>
            <person name="Henrissat B."/>
            <person name="Kuo A."/>
            <person name="Liang C."/>
            <person name="Lipzen A."/>
            <person name="Lutzoni F."/>
            <person name="Magnuson J."/>
            <person name="Mondo S."/>
            <person name="Nolan M."/>
            <person name="Ohm R."/>
            <person name="Pangilinan J."/>
            <person name="Park H.-J."/>
            <person name="Ramirez L."/>
            <person name="Alfaro M."/>
            <person name="Sun H."/>
            <person name="Tritt A."/>
            <person name="Yoshinaga Y."/>
            <person name="Zwiers L.-H."/>
            <person name="Turgeon B."/>
            <person name="Goodwin S."/>
            <person name="Spatafora J."/>
            <person name="Crous P."/>
            <person name="Grigoriev I."/>
        </authorList>
    </citation>
    <scope>NUCLEOTIDE SEQUENCE</scope>
    <source>
        <strain evidence="1">ATCC 200398</strain>
    </source>
</reference>
<comment type="caution">
    <text evidence="1">The sequence shown here is derived from an EMBL/GenBank/DDBJ whole genome shotgun (WGS) entry which is preliminary data.</text>
</comment>
<protein>
    <submittedName>
        <fullName evidence="1">Uncharacterized protein</fullName>
    </submittedName>
</protein>
<proteinExistence type="predicted"/>
<sequence length="803" mass="86239">MATRATITFTQAGIQPPVYVVTSLSTPPWDALEMSVSDSKTEAGDLVFTKQFDHVPAGIYQYKIRIGDGFWVVDESKDAATDDAGNRNNVIYVKADTDSVPSAVVSANALQEDSAQCGVLASKPELEPAPLAQAEEETPLLSENDAKEPSTPAHKDQATSVPVPFTVVEKVPDQDPPQYGDIESDSLHEDSSKRTADAEPDFEQIEPEFPVETGLQPEPASVPTIVVEKTDGEPSHGDDFGDHATTAQKMAHEQRAADASPDEVVVSSDSQPVDSSFVQDNVRNIDVLDTQEPQVESGTLEDISLPLFRHETFDDLGVEDTGAVVSDPIDIIEEESLPSSTDRTASQEEQQLSNIAEEDEELNASVETESIGELDNGPLLSHESGFSGYTASGEDEGVDLDNSSDLPTEEDSLEDGTYGSERAPTFLHENIGEERYDSEAPLLPHERSPSPPSIEGSSSSSMPSSPLKESSAPTFPHERPTTNGKFFAKRTSTGGLPDILPKSDEEDEDLHDPSLEQFPIGREEILERVSSIGRQMPEDQTHLTRSTGLESVVEERSEPGSSPDLPSPVVAHSTPAMTQSAEVSVVPSPGSPDEPAKPSAAVEELAVVSSETPADEPTTSPSAAEEHTDIQATPVTNAAAVQTQQNREPDKTTQREASQSDAEGVQKHNGPNDGSKDWGKLYDSIARPATALDPFTPPMTPERKIESQDTEAAPGSASERKHVRQPTSDSMKITPAPPRAWEMDPADHYPPGAEGDNRTPTPADFHQPAPDKKKNWLVAFLGIVFAPIGNIFAACFGGKNQAR</sequence>
<keyword evidence="2" id="KW-1185">Reference proteome</keyword>
<dbReference type="Proteomes" id="UP000799755">
    <property type="component" value="Unassembled WGS sequence"/>
</dbReference>
<evidence type="ECO:0000313" key="2">
    <source>
        <dbReference type="Proteomes" id="UP000799755"/>
    </source>
</evidence>
<name>A0ACB6QFK1_9PLEO</name>
<evidence type="ECO:0000313" key="1">
    <source>
        <dbReference type="EMBL" id="KAF2465763.1"/>
    </source>
</evidence>
<gene>
    <name evidence="1" type="ORF">BDR25DRAFT_82866</name>
</gene>
<dbReference type="EMBL" id="MU003528">
    <property type="protein sequence ID" value="KAF2465763.1"/>
    <property type="molecule type" value="Genomic_DNA"/>
</dbReference>
<organism evidence="1 2">
    <name type="scientific">Lindgomyces ingoldianus</name>
    <dbReference type="NCBI Taxonomy" id="673940"/>
    <lineage>
        <taxon>Eukaryota</taxon>
        <taxon>Fungi</taxon>
        <taxon>Dikarya</taxon>
        <taxon>Ascomycota</taxon>
        <taxon>Pezizomycotina</taxon>
        <taxon>Dothideomycetes</taxon>
        <taxon>Pleosporomycetidae</taxon>
        <taxon>Pleosporales</taxon>
        <taxon>Lindgomycetaceae</taxon>
        <taxon>Lindgomyces</taxon>
    </lineage>
</organism>